<evidence type="ECO:0000313" key="3">
    <source>
        <dbReference type="EMBL" id="CBY30996.1"/>
    </source>
</evidence>
<reference evidence="2" key="1">
    <citation type="journal article" date="2010" name="Science">
        <title>Plasticity of animal genome architecture unmasked by rapid evolution of a pelagic tunicate.</title>
        <authorList>
            <person name="Denoeud F."/>
            <person name="Henriet S."/>
            <person name="Mungpakdee S."/>
            <person name="Aury J.M."/>
            <person name="Da Silva C."/>
            <person name="Brinkmann H."/>
            <person name="Mikhaleva J."/>
            <person name="Olsen L.C."/>
            <person name="Jubin C."/>
            <person name="Canestro C."/>
            <person name="Bouquet J.M."/>
            <person name="Danks G."/>
            <person name="Poulain J."/>
            <person name="Campsteijn C."/>
            <person name="Adamski M."/>
            <person name="Cross I."/>
            <person name="Yadetie F."/>
            <person name="Muffato M."/>
            <person name="Louis A."/>
            <person name="Butcher S."/>
            <person name="Tsagkogeorga G."/>
            <person name="Konrad A."/>
            <person name="Singh S."/>
            <person name="Jensen M.F."/>
            <person name="Cong E.H."/>
            <person name="Eikeseth-Otteraa H."/>
            <person name="Noel B."/>
            <person name="Anthouard V."/>
            <person name="Porcel B.M."/>
            <person name="Kachouri-Lafond R."/>
            <person name="Nishino A."/>
            <person name="Ugolini M."/>
            <person name="Chourrout P."/>
            <person name="Nishida H."/>
            <person name="Aasland R."/>
            <person name="Huzurbazar S."/>
            <person name="Westhof E."/>
            <person name="Delsuc F."/>
            <person name="Lehrach H."/>
            <person name="Reinhardt R."/>
            <person name="Weissenbach J."/>
            <person name="Roy S.W."/>
            <person name="Artiguenave F."/>
            <person name="Postlethwait J.H."/>
            <person name="Manak J.R."/>
            <person name="Thompson E.M."/>
            <person name="Jaillon O."/>
            <person name="Du Pasquier L."/>
            <person name="Boudinot P."/>
            <person name="Liberles D.A."/>
            <person name="Volff J.N."/>
            <person name="Philippe H."/>
            <person name="Lenhard B."/>
            <person name="Roest Crollius H."/>
            <person name="Wincker P."/>
            <person name="Chourrout D."/>
        </authorList>
    </citation>
    <scope>NUCLEOTIDE SEQUENCE [LARGE SCALE GENOMIC DNA]</scope>
</reference>
<dbReference type="InParanoid" id="E4WX09"/>
<evidence type="ECO:0000256" key="1">
    <source>
        <dbReference type="SAM" id="SignalP"/>
    </source>
</evidence>
<name>E4WX09_OIKDI</name>
<dbReference type="Proteomes" id="UP000011014">
    <property type="component" value="Unassembled WGS sequence"/>
</dbReference>
<feature type="chain" id="PRO_5007653942" evidence="1">
    <location>
        <begin position="17"/>
        <end position="304"/>
    </location>
</feature>
<accession>E4WX09</accession>
<organism evidence="2">
    <name type="scientific">Oikopleura dioica</name>
    <name type="common">Tunicate</name>
    <dbReference type="NCBI Taxonomy" id="34765"/>
    <lineage>
        <taxon>Eukaryota</taxon>
        <taxon>Metazoa</taxon>
        <taxon>Chordata</taxon>
        <taxon>Tunicata</taxon>
        <taxon>Appendicularia</taxon>
        <taxon>Copelata</taxon>
        <taxon>Oikopleuridae</taxon>
        <taxon>Oikopleura</taxon>
    </lineage>
</organism>
<keyword evidence="4" id="KW-1185">Reference proteome</keyword>
<gene>
    <name evidence="2" type="ORF">GSOID_T00011431001</name>
    <name evidence="3" type="ORF">GSOID_T00018946001</name>
</gene>
<evidence type="ECO:0000313" key="4">
    <source>
        <dbReference type="Proteomes" id="UP000001307"/>
    </source>
</evidence>
<proteinExistence type="predicted"/>
<dbReference type="EMBL" id="FN653018">
    <property type="protein sequence ID" value="CBY21901.1"/>
    <property type="molecule type" value="Genomic_DNA"/>
</dbReference>
<sequence>MKLFTILPLFAGLAHGMNMAQKYLSSNFGDDHNDKLMIMMNPAFKDASFDQAEQMKMILPHLMMEAKENENIKMLMILMMQDPTFLEKAENQQLVTYLMNAEDDTLDFKTLFLMTNMFRKDCSNNGAQRMNSLMPLLMKKSDAAHNATQDADAQSDIQNLLTIMTFMSSGESGVDAASMLPLLMEEMVFEDGNFDHDKKLLLWVLMSMMTGETQNAQGFNNNFNMLLPLVMRDCNDDACEKQKRDLMTVLIAMQSNAPGTAFGPDMMIPLMLMGNTDNNQELMFFMMTQMNNKACDADPYYAIH</sequence>
<dbReference type="AlphaFoldDB" id="E4WX09"/>
<dbReference type="EMBL" id="FN654289">
    <property type="protein sequence ID" value="CBY30996.1"/>
    <property type="molecule type" value="Genomic_DNA"/>
</dbReference>
<protein>
    <submittedName>
        <fullName evidence="2">Uncharacterized protein</fullName>
    </submittedName>
</protein>
<dbReference type="Proteomes" id="UP000001307">
    <property type="component" value="Unassembled WGS sequence"/>
</dbReference>
<keyword evidence="1" id="KW-0732">Signal</keyword>
<feature type="signal peptide" evidence="1">
    <location>
        <begin position="1"/>
        <end position="16"/>
    </location>
</feature>
<evidence type="ECO:0000313" key="2">
    <source>
        <dbReference type="EMBL" id="CBY21901.1"/>
    </source>
</evidence>
<dbReference type="OrthoDB" id="10293494at2759"/>